<gene>
    <name evidence="1" type="ORF">QAD02_003394</name>
</gene>
<name>A0ACC2NRH6_9HYME</name>
<sequence>MKKRTEIDISPGKLSDLKIRGTPEYRYLFGQTLKWEAALQEEGETVYLLKEPRHGKGDKHYVGPCEILEVDYESNNARIQKGDKTRVVHIDKLKNCYSSEDDSLNRGQEEH</sequence>
<protein>
    <submittedName>
        <fullName evidence="1">Uncharacterized protein</fullName>
    </submittedName>
</protein>
<keyword evidence="2" id="KW-1185">Reference proteome</keyword>
<dbReference type="EMBL" id="CM056743">
    <property type="protein sequence ID" value="KAJ8672135.1"/>
    <property type="molecule type" value="Genomic_DNA"/>
</dbReference>
<evidence type="ECO:0000313" key="2">
    <source>
        <dbReference type="Proteomes" id="UP001239111"/>
    </source>
</evidence>
<dbReference type="Proteomes" id="UP001239111">
    <property type="component" value="Chromosome 3"/>
</dbReference>
<proteinExistence type="predicted"/>
<evidence type="ECO:0000313" key="1">
    <source>
        <dbReference type="EMBL" id="KAJ8672135.1"/>
    </source>
</evidence>
<reference evidence="1" key="1">
    <citation type="submission" date="2023-04" db="EMBL/GenBank/DDBJ databases">
        <title>A chromosome-level genome assembly of the parasitoid wasp Eretmocerus hayati.</title>
        <authorList>
            <person name="Zhong Y."/>
            <person name="Liu S."/>
            <person name="Liu Y."/>
        </authorList>
    </citation>
    <scope>NUCLEOTIDE SEQUENCE</scope>
    <source>
        <strain evidence="1">ZJU_SS_LIU_2023</strain>
    </source>
</reference>
<accession>A0ACC2NRH6</accession>
<organism evidence="1 2">
    <name type="scientific">Eretmocerus hayati</name>
    <dbReference type="NCBI Taxonomy" id="131215"/>
    <lineage>
        <taxon>Eukaryota</taxon>
        <taxon>Metazoa</taxon>
        <taxon>Ecdysozoa</taxon>
        <taxon>Arthropoda</taxon>
        <taxon>Hexapoda</taxon>
        <taxon>Insecta</taxon>
        <taxon>Pterygota</taxon>
        <taxon>Neoptera</taxon>
        <taxon>Endopterygota</taxon>
        <taxon>Hymenoptera</taxon>
        <taxon>Apocrita</taxon>
        <taxon>Proctotrupomorpha</taxon>
        <taxon>Chalcidoidea</taxon>
        <taxon>Aphelinidae</taxon>
        <taxon>Aphelininae</taxon>
        <taxon>Eretmocerus</taxon>
    </lineage>
</organism>
<comment type="caution">
    <text evidence="1">The sequence shown here is derived from an EMBL/GenBank/DDBJ whole genome shotgun (WGS) entry which is preliminary data.</text>
</comment>